<gene>
    <name evidence="1" type="ORF">ODALV1_LOCUS17371</name>
</gene>
<proteinExistence type="predicted"/>
<evidence type="ECO:0000313" key="1">
    <source>
        <dbReference type="EMBL" id="CAL8116672.1"/>
    </source>
</evidence>
<sequence>MLFALPGIFGISARLNNMNEYLRVGLHFKENYIDSSSTEEVQEKESRQFNFEDEPNEEKLKWPKIYRDSTNFRLLSDQTSKFISPLLFVSLIINVSSVLSYLDYGINLSTRSQGNPFIHSSVYISLWHYLIRTILVIHYASGVYNNSVETLTIIENAPDSVQTGADTQPILDMLRRKPIGIIFCFFVTNCFHFEFCIHN</sequence>
<name>A0ABP1R2C2_9HEXA</name>
<comment type="caution">
    <text evidence="1">The sequence shown here is derived from an EMBL/GenBank/DDBJ whole genome shotgun (WGS) entry which is preliminary data.</text>
</comment>
<keyword evidence="2" id="KW-1185">Reference proteome</keyword>
<dbReference type="Proteomes" id="UP001642540">
    <property type="component" value="Unassembled WGS sequence"/>
</dbReference>
<organism evidence="1 2">
    <name type="scientific">Orchesella dallaii</name>
    <dbReference type="NCBI Taxonomy" id="48710"/>
    <lineage>
        <taxon>Eukaryota</taxon>
        <taxon>Metazoa</taxon>
        <taxon>Ecdysozoa</taxon>
        <taxon>Arthropoda</taxon>
        <taxon>Hexapoda</taxon>
        <taxon>Collembola</taxon>
        <taxon>Entomobryomorpha</taxon>
        <taxon>Entomobryoidea</taxon>
        <taxon>Orchesellidae</taxon>
        <taxon>Orchesellinae</taxon>
        <taxon>Orchesella</taxon>
    </lineage>
</organism>
<reference evidence="1 2" key="1">
    <citation type="submission" date="2024-08" db="EMBL/GenBank/DDBJ databases">
        <authorList>
            <person name="Cucini C."/>
            <person name="Frati F."/>
        </authorList>
    </citation>
    <scope>NUCLEOTIDE SEQUENCE [LARGE SCALE GENOMIC DNA]</scope>
</reference>
<protein>
    <submittedName>
        <fullName evidence="1">Uncharacterized protein</fullName>
    </submittedName>
</protein>
<accession>A0ABP1R2C2</accession>
<evidence type="ECO:0000313" key="2">
    <source>
        <dbReference type="Proteomes" id="UP001642540"/>
    </source>
</evidence>
<dbReference type="EMBL" id="CAXLJM020000053">
    <property type="protein sequence ID" value="CAL8116672.1"/>
    <property type="molecule type" value="Genomic_DNA"/>
</dbReference>